<dbReference type="Pfam" id="PF00027">
    <property type="entry name" value="cNMP_binding"/>
    <property type="match status" value="1"/>
</dbReference>
<sequence length="196" mass="22648">MIKVDLLLSCGATLRKVVKNEMIFEAGQFPSYYYQVVEGKVKMNNYSDDGKEFIQDIFTAGRSFGEPPLFINERYPANAIAITKGVVVQITKTLFYEMLRNDPEISIEINRSLARRLFYKSIMAPELSSQSPEKRLLKLLHYLKEQQNETNKAFMVELSRQQLADLTGLRVETVIRTIKQLEKQKELTIVEGKIYL</sequence>
<dbReference type="Proteomes" id="UP000199634">
    <property type="component" value="Unassembled WGS sequence"/>
</dbReference>
<evidence type="ECO:0000256" key="1">
    <source>
        <dbReference type="ARBA" id="ARBA00023015"/>
    </source>
</evidence>
<dbReference type="RefSeq" id="WP_091099548.1">
    <property type="nucleotide sequence ID" value="NZ_FNXE01000025.1"/>
</dbReference>
<dbReference type="AlphaFoldDB" id="A0A1H6LPE3"/>
<evidence type="ECO:0000256" key="2">
    <source>
        <dbReference type="ARBA" id="ARBA00023125"/>
    </source>
</evidence>
<reference evidence="6 7" key="1">
    <citation type="submission" date="2016-10" db="EMBL/GenBank/DDBJ databases">
        <authorList>
            <person name="de Groot N.N."/>
        </authorList>
    </citation>
    <scope>NUCLEOTIDE SEQUENCE [LARGE SCALE GENOMIC DNA]</scope>
    <source>
        <strain evidence="6 7">CGMCC 1.10825</strain>
    </source>
</reference>
<dbReference type="InterPro" id="IPR000595">
    <property type="entry name" value="cNMP-bd_dom"/>
</dbReference>
<dbReference type="GO" id="GO:0003700">
    <property type="term" value="F:DNA-binding transcription factor activity"/>
    <property type="evidence" value="ECO:0007669"/>
    <property type="project" value="TreeGrafter"/>
</dbReference>
<protein>
    <submittedName>
        <fullName evidence="6">cAMP-binding domain of CRP or a regulatory subunit of cAMP-dependent protein kinases</fullName>
    </submittedName>
</protein>
<keyword evidence="3" id="KW-0804">Transcription</keyword>
<dbReference type="PRINTS" id="PR00034">
    <property type="entry name" value="HTHCRP"/>
</dbReference>
<dbReference type="SMART" id="SM00100">
    <property type="entry name" value="cNMP"/>
    <property type="match status" value="1"/>
</dbReference>
<dbReference type="STRING" id="1159016.SAMN02927937_01882"/>
<keyword evidence="2" id="KW-0238">DNA-binding</keyword>
<evidence type="ECO:0000256" key="3">
    <source>
        <dbReference type="ARBA" id="ARBA00023163"/>
    </source>
</evidence>
<name>A0A1H6LPE3_9FLAO</name>
<dbReference type="PROSITE" id="PS50042">
    <property type="entry name" value="CNMP_BINDING_3"/>
    <property type="match status" value="1"/>
</dbReference>
<dbReference type="SUPFAM" id="SSF46785">
    <property type="entry name" value="Winged helix' DNA-binding domain"/>
    <property type="match status" value="1"/>
</dbReference>
<proteinExistence type="predicted"/>
<dbReference type="GO" id="GO:0005829">
    <property type="term" value="C:cytosol"/>
    <property type="evidence" value="ECO:0007669"/>
    <property type="project" value="TreeGrafter"/>
</dbReference>
<dbReference type="GO" id="GO:0016301">
    <property type="term" value="F:kinase activity"/>
    <property type="evidence" value="ECO:0007669"/>
    <property type="project" value="UniProtKB-KW"/>
</dbReference>
<evidence type="ECO:0000313" key="7">
    <source>
        <dbReference type="Proteomes" id="UP000199634"/>
    </source>
</evidence>
<evidence type="ECO:0000313" key="6">
    <source>
        <dbReference type="EMBL" id="SEH87296.1"/>
    </source>
</evidence>
<organism evidence="6 7">
    <name type="scientific">Paenimyroides marinum</name>
    <dbReference type="NCBI Taxonomy" id="1159016"/>
    <lineage>
        <taxon>Bacteria</taxon>
        <taxon>Pseudomonadati</taxon>
        <taxon>Bacteroidota</taxon>
        <taxon>Flavobacteriia</taxon>
        <taxon>Flavobacteriales</taxon>
        <taxon>Flavobacteriaceae</taxon>
        <taxon>Paenimyroides</taxon>
    </lineage>
</organism>
<dbReference type="GO" id="GO:0003677">
    <property type="term" value="F:DNA binding"/>
    <property type="evidence" value="ECO:0007669"/>
    <property type="project" value="UniProtKB-KW"/>
</dbReference>
<feature type="domain" description="HTH crp-type" evidence="5">
    <location>
        <begin position="130"/>
        <end position="196"/>
    </location>
</feature>
<dbReference type="SUPFAM" id="SSF51206">
    <property type="entry name" value="cAMP-binding domain-like"/>
    <property type="match status" value="1"/>
</dbReference>
<evidence type="ECO:0000259" key="4">
    <source>
        <dbReference type="PROSITE" id="PS50042"/>
    </source>
</evidence>
<dbReference type="PANTHER" id="PTHR24567:SF26">
    <property type="entry name" value="REGULATORY PROTEIN YEIL"/>
    <property type="match status" value="1"/>
</dbReference>
<dbReference type="InterPro" id="IPR036390">
    <property type="entry name" value="WH_DNA-bd_sf"/>
</dbReference>
<keyword evidence="1" id="KW-0805">Transcription regulation</keyword>
<dbReference type="SMART" id="SM00419">
    <property type="entry name" value="HTH_CRP"/>
    <property type="match status" value="1"/>
</dbReference>
<dbReference type="Pfam" id="PF13545">
    <property type="entry name" value="HTH_Crp_2"/>
    <property type="match status" value="1"/>
</dbReference>
<keyword evidence="6" id="KW-0418">Kinase</keyword>
<accession>A0A1H6LPE3</accession>
<dbReference type="EMBL" id="FNXE01000025">
    <property type="protein sequence ID" value="SEH87296.1"/>
    <property type="molecule type" value="Genomic_DNA"/>
</dbReference>
<dbReference type="Gene3D" id="2.60.120.10">
    <property type="entry name" value="Jelly Rolls"/>
    <property type="match status" value="1"/>
</dbReference>
<feature type="domain" description="Cyclic nucleotide-binding" evidence="4">
    <location>
        <begin position="20"/>
        <end position="116"/>
    </location>
</feature>
<evidence type="ECO:0000259" key="5">
    <source>
        <dbReference type="PROSITE" id="PS51063"/>
    </source>
</evidence>
<keyword evidence="6" id="KW-0808">Transferase</keyword>
<dbReference type="InterPro" id="IPR050397">
    <property type="entry name" value="Env_Response_Regulators"/>
</dbReference>
<keyword evidence="7" id="KW-1185">Reference proteome</keyword>
<gene>
    <name evidence="6" type="ORF">SAMN02927937_01882</name>
</gene>
<dbReference type="PROSITE" id="PS51063">
    <property type="entry name" value="HTH_CRP_2"/>
    <property type="match status" value="1"/>
</dbReference>
<dbReference type="InterPro" id="IPR012318">
    <property type="entry name" value="HTH_CRP"/>
</dbReference>
<dbReference type="InterPro" id="IPR014710">
    <property type="entry name" value="RmlC-like_jellyroll"/>
</dbReference>
<dbReference type="InterPro" id="IPR018490">
    <property type="entry name" value="cNMP-bd_dom_sf"/>
</dbReference>
<dbReference type="OrthoDB" id="667966at2"/>
<dbReference type="CDD" id="cd00038">
    <property type="entry name" value="CAP_ED"/>
    <property type="match status" value="1"/>
</dbReference>
<dbReference type="PANTHER" id="PTHR24567">
    <property type="entry name" value="CRP FAMILY TRANSCRIPTIONAL REGULATORY PROTEIN"/>
    <property type="match status" value="1"/>
</dbReference>